<organism evidence="2 3">
    <name type="scientific">candidate division WOR-3 bacterium</name>
    <dbReference type="NCBI Taxonomy" id="2052148"/>
    <lineage>
        <taxon>Bacteria</taxon>
        <taxon>Bacteria division WOR-3</taxon>
    </lineage>
</organism>
<name>A0A350H9K6_UNCW3</name>
<dbReference type="InterPro" id="IPR050194">
    <property type="entry name" value="Glycosyltransferase_grp1"/>
</dbReference>
<reference evidence="2 3" key="1">
    <citation type="journal article" date="2018" name="Nat. Biotechnol.">
        <title>A standardized bacterial taxonomy based on genome phylogeny substantially revises the tree of life.</title>
        <authorList>
            <person name="Parks D.H."/>
            <person name="Chuvochina M."/>
            <person name="Waite D.W."/>
            <person name="Rinke C."/>
            <person name="Skarshewski A."/>
            <person name="Chaumeil P.A."/>
            <person name="Hugenholtz P."/>
        </authorList>
    </citation>
    <scope>NUCLEOTIDE SEQUENCE [LARGE SCALE GENOMIC DNA]</scope>
    <source>
        <strain evidence="2">UBA9956</strain>
    </source>
</reference>
<evidence type="ECO:0000313" key="2">
    <source>
        <dbReference type="EMBL" id="HAV92222.1"/>
    </source>
</evidence>
<dbReference type="Proteomes" id="UP000264062">
    <property type="component" value="Unassembled WGS sequence"/>
</dbReference>
<dbReference type="SUPFAM" id="SSF53756">
    <property type="entry name" value="UDP-Glycosyltransferase/glycogen phosphorylase"/>
    <property type="match status" value="1"/>
</dbReference>
<feature type="non-terminal residue" evidence="2">
    <location>
        <position position="221"/>
    </location>
</feature>
<proteinExistence type="predicted"/>
<dbReference type="PANTHER" id="PTHR45947">
    <property type="entry name" value="SULFOQUINOVOSYL TRANSFERASE SQD2"/>
    <property type="match status" value="1"/>
</dbReference>
<protein>
    <recommendedName>
        <fullName evidence="1">Glycosyltransferase subfamily 4-like N-terminal domain-containing protein</fullName>
    </recommendedName>
</protein>
<dbReference type="PANTHER" id="PTHR45947:SF3">
    <property type="entry name" value="SULFOQUINOVOSYL TRANSFERASE SQD2"/>
    <property type="match status" value="1"/>
</dbReference>
<feature type="domain" description="Glycosyltransferase subfamily 4-like N-terminal" evidence="1">
    <location>
        <begin position="18"/>
        <end position="178"/>
    </location>
</feature>
<dbReference type="Gene3D" id="3.40.50.2000">
    <property type="entry name" value="Glycogen Phosphorylase B"/>
    <property type="match status" value="1"/>
</dbReference>
<accession>A0A350H9K6</accession>
<sequence length="221" mass="25171">MKKLDILLVSDPYYPYPSGISEYTFYLAKYLRKFGNNVTVLTTHYKNEIEDDHVIRFGRVLMIPMNRSYATMSFGLDIPAKVKNLLHNNHYDIIHLNGPFPPSISFFALHYSKSVNISAFLNAGFSFNSTGASIAKFLYGKYLKKIDGLFAISETAKKAMEPYFPGEYAIIPAGVDTEVFNPDVKERNDLREGYPRVLFLGRLDERKGVIVMINAFKSLLK</sequence>
<dbReference type="AlphaFoldDB" id="A0A350H9K6"/>
<evidence type="ECO:0000313" key="3">
    <source>
        <dbReference type="Proteomes" id="UP000264062"/>
    </source>
</evidence>
<dbReference type="Pfam" id="PF13439">
    <property type="entry name" value="Glyco_transf_4"/>
    <property type="match status" value="1"/>
</dbReference>
<comment type="caution">
    <text evidence="2">The sequence shown here is derived from an EMBL/GenBank/DDBJ whole genome shotgun (WGS) entry which is preliminary data.</text>
</comment>
<dbReference type="CDD" id="cd03801">
    <property type="entry name" value="GT4_PimA-like"/>
    <property type="match status" value="1"/>
</dbReference>
<gene>
    <name evidence="2" type="ORF">DCW38_03470</name>
</gene>
<dbReference type="EMBL" id="DMZY01000106">
    <property type="protein sequence ID" value="HAV92222.1"/>
    <property type="molecule type" value="Genomic_DNA"/>
</dbReference>
<evidence type="ECO:0000259" key="1">
    <source>
        <dbReference type="Pfam" id="PF13439"/>
    </source>
</evidence>
<dbReference type="GO" id="GO:0016757">
    <property type="term" value="F:glycosyltransferase activity"/>
    <property type="evidence" value="ECO:0007669"/>
    <property type="project" value="TreeGrafter"/>
</dbReference>
<dbReference type="InterPro" id="IPR028098">
    <property type="entry name" value="Glyco_trans_4-like_N"/>
</dbReference>